<organism evidence="1 2">
    <name type="scientific">Podospora didyma</name>
    <dbReference type="NCBI Taxonomy" id="330526"/>
    <lineage>
        <taxon>Eukaryota</taxon>
        <taxon>Fungi</taxon>
        <taxon>Dikarya</taxon>
        <taxon>Ascomycota</taxon>
        <taxon>Pezizomycotina</taxon>
        <taxon>Sordariomycetes</taxon>
        <taxon>Sordariomycetidae</taxon>
        <taxon>Sordariales</taxon>
        <taxon>Podosporaceae</taxon>
        <taxon>Podospora</taxon>
    </lineage>
</organism>
<gene>
    <name evidence="1" type="ORF">B0H63DRAFT_502050</name>
</gene>
<dbReference type="SUPFAM" id="SSF50998">
    <property type="entry name" value="Quinoprotein alcohol dehydrogenase-like"/>
    <property type="match status" value="1"/>
</dbReference>
<sequence length="640" mass="70734">MALTLADLPDDVLLLIVANFECARDVRALAITSRRLHHLARDEGWRVFVRTRFSSLSAPMLSGGKCDWRQLAESLTWQSRCWDRRALEFQSLLPFKEPARVKGPRAKQPGPFQPVIDAHFDPETQEELVVWGAGENVVARYRLRAPRGKWSKVSWLRSEGKDLGFAAGHGDIRAIAIAKRHANHHGGGRAILTGRDNGELVLRSLEPGRYGAAEPNPFGDHIVRFSPAYADDPASGAVSGPLPLQDTILSLDVSHSGNQSLIAAATKSTVLVYGLPEDDSTEVAPLTNYNLRHDVLGNPTTQLCRATWIGQSDVLALALKGCKDSPLQYLSITPSGWTHHVAAKNADVERQFGIEYGNICPNSLQPVQPPGGQRGGNNLLLSAWRDGTCRLQDLRTPSPFDTVYQDNVEPWATMETLMTYGTERFIGGGLNGATIKIFDFRWTKGYYHTSGLPCLDKKPFPQPPQPFMKAPISKAEGRGRCSYALGLACQWHELSKELYYRPNANFFLTHHLPHKMSNTGVWSLAKASDMAPNFYIGVSGGLIEANLEVNSSNLQTSALGDPNFGFDDWKQAETFPGGYEAKPFYLPSMMETGDGLCYRNNDQSILFPRMPVGTPLPDGLDGTLRKQHRLNARFQEAPDF</sequence>
<reference evidence="1" key="1">
    <citation type="journal article" date="2023" name="Mol. Phylogenet. Evol.">
        <title>Genome-scale phylogeny and comparative genomics of the fungal order Sordariales.</title>
        <authorList>
            <person name="Hensen N."/>
            <person name="Bonometti L."/>
            <person name="Westerberg I."/>
            <person name="Brannstrom I.O."/>
            <person name="Guillou S."/>
            <person name="Cros-Aarteil S."/>
            <person name="Calhoun S."/>
            <person name="Haridas S."/>
            <person name="Kuo A."/>
            <person name="Mondo S."/>
            <person name="Pangilinan J."/>
            <person name="Riley R."/>
            <person name="LaButti K."/>
            <person name="Andreopoulos B."/>
            <person name="Lipzen A."/>
            <person name="Chen C."/>
            <person name="Yan M."/>
            <person name="Daum C."/>
            <person name="Ng V."/>
            <person name="Clum A."/>
            <person name="Steindorff A."/>
            <person name="Ohm R.A."/>
            <person name="Martin F."/>
            <person name="Silar P."/>
            <person name="Natvig D.O."/>
            <person name="Lalanne C."/>
            <person name="Gautier V."/>
            <person name="Ament-Velasquez S.L."/>
            <person name="Kruys A."/>
            <person name="Hutchinson M.I."/>
            <person name="Powell A.J."/>
            <person name="Barry K."/>
            <person name="Miller A.N."/>
            <person name="Grigoriev I.V."/>
            <person name="Debuchy R."/>
            <person name="Gladieux P."/>
            <person name="Hiltunen Thoren M."/>
            <person name="Johannesson H."/>
        </authorList>
    </citation>
    <scope>NUCLEOTIDE SEQUENCE</scope>
    <source>
        <strain evidence="1">CBS 232.78</strain>
    </source>
</reference>
<reference evidence="1" key="2">
    <citation type="submission" date="2023-06" db="EMBL/GenBank/DDBJ databases">
        <authorList>
            <consortium name="Lawrence Berkeley National Laboratory"/>
            <person name="Haridas S."/>
            <person name="Hensen N."/>
            <person name="Bonometti L."/>
            <person name="Westerberg I."/>
            <person name="Brannstrom I.O."/>
            <person name="Guillou S."/>
            <person name="Cros-Aarteil S."/>
            <person name="Calhoun S."/>
            <person name="Kuo A."/>
            <person name="Mondo S."/>
            <person name="Pangilinan J."/>
            <person name="Riley R."/>
            <person name="LaButti K."/>
            <person name="Andreopoulos B."/>
            <person name="Lipzen A."/>
            <person name="Chen C."/>
            <person name="Yanf M."/>
            <person name="Daum C."/>
            <person name="Ng V."/>
            <person name="Clum A."/>
            <person name="Steindorff A."/>
            <person name="Ohm R."/>
            <person name="Martin F."/>
            <person name="Silar P."/>
            <person name="Natvig D."/>
            <person name="Lalanne C."/>
            <person name="Gautier V."/>
            <person name="Ament-velasquez S.L."/>
            <person name="Kruys A."/>
            <person name="Hutchinson M.I."/>
            <person name="Powell A.J."/>
            <person name="Barry K."/>
            <person name="Miller A.N."/>
            <person name="Grigoriev I.V."/>
            <person name="Debuchy R."/>
            <person name="Gladieux P."/>
            <person name="Thoren M.H."/>
            <person name="Johannesson H."/>
        </authorList>
    </citation>
    <scope>NUCLEOTIDE SEQUENCE</scope>
    <source>
        <strain evidence="1">CBS 232.78</strain>
    </source>
</reference>
<dbReference type="Proteomes" id="UP001285441">
    <property type="component" value="Unassembled WGS sequence"/>
</dbReference>
<dbReference type="SUPFAM" id="SSF81383">
    <property type="entry name" value="F-box domain"/>
    <property type="match status" value="1"/>
</dbReference>
<dbReference type="InterPro" id="IPR036047">
    <property type="entry name" value="F-box-like_dom_sf"/>
</dbReference>
<comment type="caution">
    <text evidence="1">The sequence shown here is derived from an EMBL/GenBank/DDBJ whole genome shotgun (WGS) entry which is preliminary data.</text>
</comment>
<dbReference type="EMBL" id="JAULSW010000005">
    <property type="protein sequence ID" value="KAK3381615.1"/>
    <property type="molecule type" value="Genomic_DNA"/>
</dbReference>
<keyword evidence="2" id="KW-1185">Reference proteome</keyword>
<proteinExistence type="predicted"/>
<protein>
    <recommendedName>
        <fullName evidence="3">F-box domain-containing protein</fullName>
    </recommendedName>
</protein>
<evidence type="ECO:0008006" key="3">
    <source>
        <dbReference type="Google" id="ProtNLM"/>
    </source>
</evidence>
<evidence type="ECO:0000313" key="2">
    <source>
        <dbReference type="Proteomes" id="UP001285441"/>
    </source>
</evidence>
<dbReference type="AlphaFoldDB" id="A0AAE0NHL8"/>
<evidence type="ECO:0000313" key="1">
    <source>
        <dbReference type="EMBL" id="KAK3381615.1"/>
    </source>
</evidence>
<dbReference type="InterPro" id="IPR011047">
    <property type="entry name" value="Quinoprotein_ADH-like_sf"/>
</dbReference>
<accession>A0AAE0NHL8</accession>
<dbReference type="InterPro" id="IPR015943">
    <property type="entry name" value="WD40/YVTN_repeat-like_dom_sf"/>
</dbReference>
<name>A0AAE0NHL8_9PEZI</name>
<dbReference type="Gene3D" id="2.130.10.10">
    <property type="entry name" value="YVTN repeat-like/Quinoprotein amine dehydrogenase"/>
    <property type="match status" value="1"/>
</dbReference>